<feature type="domain" description="Glycosyltransferase 2-like" evidence="1">
    <location>
        <begin position="8"/>
        <end position="170"/>
    </location>
</feature>
<protein>
    <submittedName>
        <fullName evidence="2">Glycosyltransferase</fullName>
        <ecNumber evidence="2">2.4.-.-</ecNumber>
    </submittedName>
</protein>
<dbReference type="RefSeq" id="WP_063971390.1">
    <property type="nucleotide sequence ID" value="NZ_JAMXLT020000022.1"/>
</dbReference>
<comment type="caution">
    <text evidence="2">The sequence shown here is derived from an EMBL/GenBank/DDBJ whole genome shotgun (WGS) entry which is preliminary data.</text>
</comment>
<keyword evidence="2" id="KW-0328">Glycosyltransferase</keyword>
<reference evidence="2 3" key="1">
    <citation type="submission" date="2023-11" db="EMBL/GenBank/DDBJ databases">
        <title>First isolation, identification, and characterization of non-pathogenic Epilithonimonas ginsengisoli isolated from diseased farmed rainbow trout (Oncorhynchus mykiss) in Chile.</title>
        <authorList>
            <person name="Miranda C.D."/>
            <person name="Irgang R."/>
            <person name="Concha C."/>
            <person name="Rojas R."/>
            <person name="Avendano R."/>
        </authorList>
    </citation>
    <scope>NUCLEOTIDE SEQUENCE [LARGE SCALE GENOMIC DNA]</scope>
    <source>
        <strain evidence="2 3">FP99</strain>
    </source>
</reference>
<accession>A0ABU4JJE3</accession>
<dbReference type="PANTHER" id="PTHR43685">
    <property type="entry name" value="GLYCOSYLTRANSFERASE"/>
    <property type="match status" value="1"/>
</dbReference>
<dbReference type="Gene3D" id="3.90.550.10">
    <property type="entry name" value="Spore Coat Polysaccharide Biosynthesis Protein SpsA, Chain A"/>
    <property type="match status" value="1"/>
</dbReference>
<keyword evidence="2" id="KW-0808">Transferase</keyword>
<dbReference type="SUPFAM" id="SSF53448">
    <property type="entry name" value="Nucleotide-diphospho-sugar transferases"/>
    <property type="match status" value="1"/>
</dbReference>
<proteinExistence type="predicted"/>
<dbReference type="InterPro" id="IPR029044">
    <property type="entry name" value="Nucleotide-diphossugar_trans"/>
</dbReference>
<dbReference type="GO" id="GO:0016757">
    <property type="term" value="F:glycosyltransferase activity"/>
    <property type="evidence" value="ECO:0007669"/>
    <property type="project" value="UniProtKB-KW"/>
</dbReference>
<evidence type="ECO:0000313" key="2">
    <source>
        <dbReference type="EMBL" id="MDW8549810.1"/>
    </source>
</evidence>
<evidence type="ECO:0000259" key="1">
    <source>
        <dbReference type="Pfam" id="PF00535"/>
    </source>
</evidence>
<dbReference type="Pfam" id="PF00535">
    <property type="entry name" value="Glycos_transf_2"/>
    <property type="match status" value="1"/>
</dbReference>
<organism evidence="2 3">
    <name type="scientific">Epilithonimonas ginsengisoli</name>
    <dbReference type="NCBI Taxonomy" id="1245592"/>
    <lineage>
        <taxon>Bacteria</taxon>
        <taxon>Pseudomonadati</taxon>
        <taxon>Bacteroidota</taxon>
        <taxon>Flavobacteriia</taxon>
        <taxon>Flavobacteriales</taxon>
        <taxon>Weeksellaceae</taxon>
        <taxon>Chryseobacterium group</taxon>
        <taxon>Epilithonimonas</taxon>
    </lineage>
</organism>
<dbReference type="EMBL" id="JAMXLT020000022">
    <property type="protein sequence ID" value="MDW8549810.1"/>
    <property type="molecule type" value="Genomic_DNA"/>
</dbReference>
<dbReference type="Proteomes" id="UP001204439">
    <property type="component" value="Unassembled WGS sequence"/>
</dbReference>
<name>A0ABU4JJE3_9FLAO</name>
<dbReference type="PANTHER" id="PTHR43685:SF11">
    <property type="entry name" value="GLYCOSYLTRANSFERASE TAGX-RELATED"/>
    <property type="match status" value="1"/>
</dbReference>
<dbReference type="InterPro" id="IPR050834">
    <property type="entry name" value="Glycosyltransf_2"/>
</dbReference>
<gene>
    <name evidence="2" type="ORF">NG800_012870</name>
</gene>
<sequence>MQNLPLVSILCLCYNQEKFIVESLESIKAQIYTNYEVLICDDTSSDNSVQVIDGWIAKNPDLNITFIKHPENKGITKTLNELLDLSKGKYVQLLALDDLLMSDKFERHVAMLQNSSDNVSMVFSDAHLIDEDSNLYQNKFIARHLPYLSLKSQNYYEMLLTKNFIPAMSVLIKRQNLTDEKGFDESLSFEDHDMWLRLSKKHDFLFDPIASCSYRLHSNNSHKKKNVINEAMFFKTFIKHKEHVLARDKIFEHLEKLYLLKSLTDEHHIFYKHFPIKSFPERFIKYNLKPVLYKLALQLHKLLAYVKDPY</sequence>
<evidence type="ECO:0000313" key="3">
    <source>
        <dbReference type="Proteomes" id="UP001204439"/>
    </source>
</evidence>
<keyword evidence="3" id="KW-1185">Reference proteome</keyword>
<dbReference type="InterPro" id="IPR001173">
    <property type="entry name" value="Glyco_trans_2-like"/>
</dbReference>
<dbReference type="EC" id="2.4.-.-" evidence="2"/>